<name>A0A4Y8MHS1_9BURK</name>
<dbReference type="Proteomes" id="UP000297385">
    <property type="component" value="Unassembled WGS sequence"/>
</dbReference>
<sequence length="133" mass="14814">MMAIAINRYSKNCGDTTASRREGTAVFFRFAQRSLGISQGSARYYIRCYQRFGDNPEAMSVFTFSELRILLAKHVTAEHIAAMVRAKSENATMTREAFTGHLKSLLEQTSDGSSAFRQLPRGGNSDNRPSANH</sequence>
<organism evidence="2 3">
    <name type="scientific">Paraburkholderia dipogonis</name>
    <dbReference type="NCBI Taxonomy" id="1211383"/>
    <lineage>
        <taxon>Bacteria</taxon>
        <taxon>Pseudomonadati</taxon>
        <taxon>Pseudomonadota</taxon>
        <taxon>Betaproteobacteria</taxon>
        <taxon>Burkholderiales</taxon>
        <taxon>Burkholderiaceae</taxon>
        <taxon>Paraburkholderia</taxon>
    </lineage>
</organism>
<dbReference type="AlphaFoldDB" id="A0A4Y8MHS1"/>
<feature type="region of interest" description="Disordered" evidence="1">
    <location>
        <begin position="110"/>
        <end position="133"/>
    </location>
</feature>
<protein>
    <submittedName>
        <fullName evidence="2">Uncharacterized protein</fullName>
    </submittedName>
</protein>
<accession>A0A4Y8MHS1</accession>
<gene>
    <name evidence="2" type="ORF">E2553_45930</name>
</gene>
<comment type="caution">
    <text evidence="2">The sequence shown here is derived from an EMBL/GenBank/DDBJ whole genome shotgun (WGS) entry which is preliminary data.</text>
</comment>
<evidence type="ECO:0000313" key="2">
    <source>
        <dbReference type="EMBL" id="TFE36965.1"/>
    </source>
</evidence>
<dbReference type="EMBL" id="SNVI01000008">
    <property type="protein sequence ID" value="TFE36965.1"/>
    <property type="molecule type" value="Genomic_DNA"/>
</dbReference>
<feature type="compositionally biased region" description="Polar residues" evidence="1">
    <location>
        <begin position="124"/>
        <end position="133"/>
    </location>
</feature>
<reference evidence="2 3" key="1">
    <citation type="submission" date="2019-03" db="EMBL/GenBank/DDBJ databases">
        <title>Complete Genome Sequence of Paraburkholderia dipogonis ICMP 19430T, a Nitrogen-fixing Symbiont of the South African Invasive Legume Dipogon lignosus in New Zealand.</title>
        <authorList>
            <person name="De Meyer S.E."/>
        </authorList>
    </citation>
    <scope>NUCLEOTIDE SEQUENCE [LARGE SCALE GENOMIC DNA]</scope>
    <source>
        <strain evidence="2 3">ICMP 19430</strain>
    </source>
</reference>
<evidence type="ECO:0000256" key="1">
    <source>
        <dbReference type="SAM" id="MobiDB-lite"/>
    </source>
</evidence>
<evidence type="ECO:0000313" key="3">
    <source>
        <dbReference type="Proteomes" id="UP000297385"/>
    </source>
</evidence>
<dbReference type="RefSeq" id="WP_134466877.1">
    <property type="nucleotide sequence ID" value="NZ_SNVI01000008.1"/>
</dbReference>
<proteinExistence type="predicted"/>